<comment type="similarity">
    <text evidence="4">Belongs to the LDH/MDH superfamily. MDH type 3 family.</text>
</comment>
<feature type="binding site" evidence="4 7">
    <location>
        <begin position="122"/>
        <end position="124"/>
    </location>
    <ligand>
        <name>NAD(+)</name>
        <dbReference type="ChEBI" id="CHEBI:57540"/>
    </ligand>
</feature>
<dbReference type="HAMAP" id="MF_00487">
    <property type="entry name" value="Malate_dehydrog_3"/>
    <property type="match status" value="1"/>
</dbReference>
<dbReference type="OrthoDB" id="9802969at2"/>
<evidence type="ECO:0000256" key="3">
    <source>
        <dbReference type="ARBA" id="ARBA00023027"/>
    </source>
</evidence>
<dbReference type="InterPro" id="IPR015955">
    <property type="entry name" value="Lactate_DH/Glyco_Ohase_4_C"/>
</dbReference>
<dbReference type="Proteomes" id="UP000027059">
    <property type="component" value="Chromosome"/>
</dbReference>
<dbReference type="PANTHER" id="PTHR43128:SF16">
    <property type="entry name" value="L-LACTATE DEHYDROGENASE"/>
    <property type="match status" value="1"/>
</dbReference>
<organism evidence="10 11">
    <name type="scientific">Leptospirillum ferriphilum YSK</name>
    <dbReference type="NCBI Taxonomy" id="1441628"/>
    <lineage>
        <taxon>Bacteria</taxon>
        <taxon>Pseudomonadati</taxon>
        <taxon>Nitrospirota</taxon>
        <taxon>Nitrospiria</taxon>
        <taxon>Nitrospirales</taxon>
        <taxon>Nitrospiraceae</taxon>
        <taxon>Leptospirillum</taxon>
    </lineage>
</organism>
<dbReference type="Gene3D" id="3.40.50.720">
    <property type="entry name" value="NAD(P)-binding Rossmann-like Domain"/>
    <property type="match status" value="1"/>
</dbReference>
<dbReference type="KEGG" id="lfp:Y981_05230"/>
<keyword evidence="2 4" id="KW-0560">Oxidoreductase</keyword>
<protein>
    <recommendedName>
        <fullName evidence="4">Malate dehydrogenase</fullName>
        <ecNumber evidence="4">1.1.1.37</ecNumber>
    </recommendedName>
</protein>
<dbReference type="Pfam" id="PF02866">
    <property type="entry name" value="Ldh_1_C"/>
    <property type="match status" value="1"/>
</dbReference>
<dbReference type="GO" id="GO:0030060">
    <property type="term" value="F:L-malate dehydrogenase (NAD+) activity"/>
    <property type="evidence" value="ECO:0007669"/>
    <property type="project" value="UniProtKB-UniRule"/>
</dbReference>
<evidence type="ECO:0000313" key="10">
    <source>
        <dbReference type="EMBL" id="AIA30387.1"/>
    </source>
</evidence>
<dbReference type="FunFam" id="3.40.50.720:FF:000018">
    <property type="entry name" value="Malate dehydrogenase"/>
    <property type="match status" value="1"/>
</dbReference>
<keyword evidence="1 4" id="KW-0816">Tricarboxylic acid cycle</keyword>
<evidence type="ECO:0000259" key="9">
    <source>
        <dbReference type="Pfam" id="PF02866"/>
    </source>
</evidence>
<feature type="binding site" evidence="4 6">
    <location>
        <position position="86"/>
    </location>
    <ligand>
        <name>substrate</name>
    </ligand>
</feature>
<proteinExistence type="inferred from homology"/>
<gene>
    <name evidence="4" type="primary">mdh</name>
    <name evidence="10" type="ORF">Y981_05230</name>
</gene>
<dbReference type="GO" id="GO:0004459">
    <property type="term" value="F:L-lactate dehydrogenase (NAD+) activity"/>
    <property type="evidence" value="ECO:0007669"/>
    <property type="project" value="TreeGrafter"/>
</dbReference>
<feature type="binding site" evidence="4 7">
    <location>
        <position position="99"/>
    </location>
    <ligand>
        <name>NAD(+)</name>
        <dbReference type="ChEBI" id="CHEBI:57540"/>
    </ligand>
</feature>
<dbReference type="PANTHER" id="PTHR43128">
    <property type="entry name" value="L-2-HYDROXYCARBOXYLATE DEHYDROGENASE (NAD(P)(+))"/>
    <property type="match status" value="1"/>
</dbReference>
<dbReference type="SUPFAM" id="SSF51735">
    <property type="entry name" value="NAD(P)-binding Rossmann-fold domains"/>
    <property type="match status" value="1"/>
</dbReference>
<evidence type="ECO:0000256" key="4">
    <source>
        <dbReference type="HAMAP-Rule" id="MF_00487"/>
    </source>
</evidence>
<dbReference type="SUPFAM" id="SSF56327">
    <property type="entry name" value="LDH C-terminal domain-like"/>
    <property type="match status" value="1"/>
</dbReference>
<dbReference type="InterPro" id="IPR001236">
    <property type="entry name" value="Lactate/malate_DH_N"/>
</dbReference>
<evidence type="ECO:0000256" key="2">
    <source>
        <dbReference type="ARBA" id="ARBA00023002"/>
    </source>
</evidence>
<accession>A0A059XYU1</accession>
<feature type="binding site" evidence="4 6">
    <location>
        <position position="155"/>
    </location>
    <ligand>
        <name>substrate</name>
    </ligand>
</feature>
<reference evidence="10 11" key="2">
    <citation type="journal article" date="2015" name="Biomed. Res. Int.">
        <title>Effects of Arsenite Resistance on the Growth and Functional Gene Expression of Leptospirillum ferriphilum and Acidithiobacillus thiooxidans in Pure Culture and Coculture.</title>
        <authorList>
            <person name="Jiang H."/>
            <person name="Liang Y."/>
            <person name="Yin H."/>
            <person name="Xiao Y."/>
            <person name="Guo X."/>
            <person name="Xu Y."/>
            <person name="Hu Q."/>
            <person name="Liu H."/>
            <person name="Liu X."/>
        </authorList>
    </citation>
    <scope>NUCLEOTIDE SEQUENCE [LARGE SCALE GENOMIC DNA]</scope>
    <source>
        <strain evidence="10 11">YSK</strain>
    </source>
</reference>
<dbReference type="EMBL" id="CP007243">
    <property type="protein sequence ID" value="AIA30387.1"/>
    <property type="molecule type" value="Genomic_DNA"/>
</dbReference>
<dbReference type="Pfam" id="PF00056">
    <property type="entry name" value="Ldh_1_N"/>
    <property type="match status" value="1"/>
</dbReference>
<feature type="binding site" evidence="4 7">
    <location>
        <position position="37"/>
    </location>
    <ligand>
        <name>NAD(+)</name>
        <dbReference type="ChEBI" id="CHEBI:57540"/>
    </ligand>
</feature>
<dbReference type="RefSeq" id="WP_014960874.1">
    <property type="nucleotide sequence ID" value="NZ_CP007243.1"/>
</dbReference>
<dbReference type="EC" id="1.1.1.37" evidence="4"/>
<reference evidence="11" key="1">
    <citation type="submission" date="2014-02" db="EMBL/GenBank/DDBJ databases">
        <title>Complete genome sequence and comparative genomic analysis of the nitrogen-fixing bacterium Leptospirillum ferriphilum YSK.</title>
        <authorList>
            <person name="Guo X."/>
            <person name="Yin H."/>
            <person name="Liang Y."/>
            <person name="Hu Q."/>
            <person name="Ma L."/>
            <person name="Xiao Y."/>
            <person name="Zhang X."/>
            <person name="Qiu G."/>
            <person name="Liu X."/>
        </authorList>
    </citation>
    <scope>NUCLEOTIDE SEQUENCE [LARGE SCALE GENOMIC DNA]</scope>
    <source>
        <strain evidence="11">YSK</strain>
    </source>
</reference>
<evidence type="ECO:0000256" key="1">
    <source>
        <dbReference type="ARBA" id="ARBA00022532"/>
    </source>
</evidence>
<feature type="binding site" evidence="4 7">
    <location>
        <begin position="13"/>
        <end position="18"/>
    </location>
    <ligand>
        <name>NAD(+)</name>
        <dbReference type="ChEBI" id="CHEBI:57540"/>
    </ligand>
</feature>
<dbReference type="PIRSF" id="PIRSF000102">
    <property type="entry name" value="Lac_mal_DH"/>
    <property type="match status" value="1"/>
</dbReference>
<dbReference type="AlphaFoldDB" id="A0A059XYU1"/>
<dbReference type="Gene3D" id="3.90.110.10">
    <property type="entry name" value="Lactate dehydrogenase/glycoside hydrolase, family 4, C-terminal"/>
    <property type="match status" value="1"/>
</dbReference>
<feature type="active site" description="Proton acceptor" evidence="4 5">
    <location>
        <position position="179"/>
    </location>
</feature>
<feature type="domain" description="Lactate/malate dehydrogenase N-terminal" evidence="8">
    <location>
        <begin position="8"/>
        <end position="146"/>
    </location>
</feature>
<evidence type="ECO:0000313" key="11">
    <source>
        <dbReference type="Proteomes" id="UP000027059"/>
    </source>
</evidence>
<dbReference type="NCBIfam" id="NF004863">
    <property type="entry name" value="PRK06223.1"/>
    <property type="match status" value="1"/>
</dbReference>
<dbReference type="InterPro" id="IPR011275">
    <property type="entry name" value="Malate_DH_type3"/>
</dbReference>
<dbReference type="PRINTS" id="PR00086">
    <property type="entry name" value="LLDHDRGNASE"/>
</dbReference>
<dbReference type="InterPro" id="IPR036291">
    <property type="entry name" value="NAD(P)-bd_dom_sf"/>
</dbReference>
<dbReference type="CDD" id="cd01339">
    <property type="entry name" value="LDH-like_MDH"/>
    <property type="match status" value="1"/>
</dbReference>
<feature type="binding site" evidence="4 6">
    <location>
        <position position="92"/>
    </location>
    <ligand>
        <name>substrate</name>
    </ligand>
</feature>
<dbReference type="HOGENOM" id="CLU_045401_2_1_0"/>
<comment type="function">
    <text evidence="4">Catalyzes the reversible oxidation of malate to oxaloacetate.</text>
</comment>
<evidence type="ECO:0000256" key="6">
    <source>
        <dbReference type="PIRSR" id="PIRSR000102-2"/>
    </source>
</evidence>
<evidence type="ECO:0000256" key="5">
    <source>
        <dbReference type="PIRSR" id="PIRSR000102-1"/>
    </source>
</evidence>
<evidence type="ECO:0000259" key="8">
    <source>
        <dbReference type="Pfam" id="PF00056"/>
    </source>
</evidence>
<dbReference type="InterPro" id="IPR001557">
    <property type="entry name" value="L-lactate/malate_DH"/>
</dbReference>
<keyword evidence="3 4" id="KW-0520">NAD</keyword>
<dbReference type="GO" id="GO:0006099">
    <property type="term" value="P:tricarboxylic acid cycle"/>
    <property type="evidence" value="ECO:0007669"/>
    <property type="project" value="UniProtKB-UniRule"/>
</dbReference>
<comment type="catalytic activity">
    <reaction evidence="4">
        <text>(S)-malate + NAD(+) = oxaloacetate + NADH + H(+)</text>
        <dbReference type="Rhea" id="RHEA:21432"/>
        <dbReference type="ChEBI" id="CHEBI:15378"/>
        <dbReference type="ChEBI" id="CHEBI:15589"/>
        <dbReference type="ChEBI" id="CHEBI:16452"/>
        <dbReference type="ChEBI" id="CHEBI:57540"/>
        <dbReference type="ChEBI" id="CHEBI:57945"/>
        <dbReference type="EC" id="1.1.1.37"/>
    </reaction>
</comment>
<sequence length="320" mass="34700">MRPRKRRKVSIVGAGNVGATTAQKIVENGLADVVILDVREGMAQGKALDILESGPLLGFDTRIVGSGNYETIEGSSVVVVTAGFSRKPGMSREDLLHKNGDIMIEVAEKIRKHAPDSVVIMVTNPMDLMAYILWKVTGFPRERVIGMGGALDSSRFAYFVSEVTNTSVSNIQTMVMGGHGDDMVPLLEFSTIAGVSLKKALDPDVLQKLVARTRDGGGEIVRLMKDSSAYFAPAAAIYSMIESILHDRHRVIPSSVYLEGEYGVKGVFSGVPVQIGNIGLEKIVLLPLSAEEEEAFHRSTESIRQGIRTIDRLFPDLGRS</sequence>
<dbReference type="GO" id="GO:0006089">
    <property type="term" value="P:lactate metabolic process"/>
    <property type="evidence" value="ECO:0007669"/>
    <property type="project" value="TreeGrafter"/>
</dbReference>
<keyword evidence="11" id="KW-1185">Reference proteome</keyword>
<dbReference type="InterPro" id="IPR022383">
    <property type="entry name" value="Lactate/malate_DH_C"/>
</dbReference>
<dbReference type="NCBIfam" id="TIGR01763">
    <property type="entry name" value="MalateDH_bact"/>
    <property type="match status" value="1"/>
</dbReference>
<feature type="domain" description="Lactate/malate dehydrogenase C-terminal" evidence="9">
    <location>
        <begin position="151"/>
        <end position="309"/>
    </location>
</feature>
<name>A0A059XYU1_9BACT</name>
<evidence type="ECO:0000256" key="7">
    <source>
        <dbReference type="PIRSR" id="PIRSR000102-3"/>
    </source>
</evidence>
<feature type="binding site" evidence="4 6">
    <location>
        <position position="124"/>
    </location>
    <ligand>
        <name>substrate</name>
    </ligand>
</feature>